<comment type="caution">
    <text evidence="1">The sequence shown here is derived from an EMBL/GenBank/DDBJ whole genome shotgun (WGS) entry which is preliminary data.</text>
</comment>
<name>A0AAV7QI10_PLEWA</name>
<gene>
    <name evidence="1" type="ORF">NDU88_005156</name>
</gene>
<dbReference type="EMBL" id="JANPWB010000010">
    <property type="protein sequence ID" value="KAJ1138775.1"/>
    <property type="molecule type" value="Genomic_DNA"/>
</dbReference>
<reference evidence="1" key="1">
    <citation type="journal article" date="2022" name="bioRxiv">
        <title>Sequencing and chromosome-scale assembly of the giantPleurodeles waltlgenome.</title>
        <authorList>
            <person name="Brown T."/>
            <person name="Elewa A."/>
            <person name="Iarovenko S."/>
            <person name="Subramanian E."/>
            <person name="Araus A.J."/>
            <person name="Petzold A."/>
            <person name="Susuki M."/>
            <person name="Suzuki K.-i.T."/>
            <person name="Hayashi T."/>
            <person name="Toyoda A."/>
            <person name="Oliveira C."/>
            <person name="Osipova E."/>
            <person name="Leigh N.D."/>
            <person name="Simon A."/>
            <person name="Yun M.H."/>
        </authorList>
    </citation>
    <scope>NUCLEOTIDE SEQUENCE</scope>
    <source>
        <strain evidence="1">20211129_DDA</strain>
        <tissue evidence="1">Liver</tissue>
    </source>
</reference>
<protein>
    <submittedName>
        <fullName evidence="1">Uncharacterized protein</fullName>
    </submittedName>
</protein>
<sequence>MENSPFYITLPSNASKDMFPDNQISSYTVKLAKPVDLKGPWEVALTEIQYPRTWNTFTKADVKFHIKRPQDALTYNLSFPHGYYPTVATVVDAINKSIASTEAYANIYLVLDHVRRKVVLKAPEFSTVFKCSGKLQRVLGTVQHNQRQMDPDPTCPDINGGFYTLYVYSDIVEPQRVGDSYSPLLRWVPVQGENNTMVNIQHHKLDYVAISKNHFDTITIMVYNDQSEPVAFKYGKVIVKLHLRPRREGDY</sequence>
<dbReference type="AlphaFoldDB" id="A0AAV7QI10"/>
<evidence type="ECO:0000313" key="1">
    <source>
        <dbReference type="EMBL" id="KAJ1138775.1"/>
    </source>
</evidence>
<keyword evidence="2" id="KW-1185">Reference proteome</keyword>
<proteinExistence type="predicted"/>
<evidence type="ECO:0000313" key="2">
    <source>
        <dbReference type="Proteomes" id="UP001066276"/>
    </source>
</evidence>
<organism evidence="1 2">
    <name type="scientific">Pleurodeles waltl</name>
    <name type="common">Iberian ribbed newt</name>
    <dbReference type="NCBI Taxonomy" id="8319"/>
    <lineage>
        <taxon>Eukaryota</taxon>
        <taxon>Metazoa</taxon>
        <taxon>Chordata</taxon>
        <taxon>Craniata</taxon>
        <taxon>Vertebrata</taxon>
        <taxon>Euteleostomi</taxon>
        <taxon>Amphibia</taxon>
        <taxon>Batrachia</taxon>
        <taxon>Caudata</taxon>
        <taxon>Salamandroidea</taxon>
        <taxon>Salamandridae</taxon>
        <taxon>Pleurodelinae</taxon>
        <taxon>Pleurodeles</taxon>
    </lineage>
</organism>
<accession>A0AAV7QI10</accession>
<dbReference type="Proteomes" id="UP001066276">
    <property type="component" value="Chromosome 6"/>
</dbReference>